<protein>
    <submittedName>
        <fullName evidence="2">Iron transporter</fullName>
    </submittedName>
</protein>
<keyword evidence="1" id="KW-1133">Transmembrane helix</keyword>
<evidence type="ECO:0000313" key="2">
    <source>
        <dbReference type="EMBL" id="AWV07512.1"/>
    </source>
</evidence>
<reference evidence="2 3" key="1">
    <citation type="submission" date="2018-05" db="EMBL/GenBank/DDBJ databases">
        <title>The complete genome of Lysobacter maris HZ9B, a marine bacterium antagonistic against terrestrial plant pathogens.</title>
        <authorList>
            <person name="Zhang X.-Q."/>
        </authorList>
    </citation>
    <scope>NUCLEOTIDE SEQUENCE [LARGE SCALE GENOMIC DNA]</scope>
    <source>
        <strain evidence="2 3">HZ9B</strain>
    </source>
</reference>
<feature type="transmembrane region" description="Helical" evidence="1">
    <location>
        <begin position="33"/>
        <end position="56"/>
    </location>
</feature>
<evidence type="ECO:0000256" key="1">
    <source>
        <dbReference type="SAM" id="Phobius"/>
    </source>
</evidence>
<keyword evidence="1" id="KW-0472">Membrane</keyword>
<dbReference type="AlphaFoldDB" id="A0A2U9T7I0"/>
<sequence length="115" mass="12388">MSTMRTATTSAAAVARRARPGGWRYRGAVIARVLAAMAGGYYLAHATTAFLTLVLPFARVDRVIAASLLSFAVWCAAAIHAFAARSAWRAWWLPTLVATVLLGVSMLFHDAARRP</sequence>
<feature type="transmembrane region" description="Helical" evidence="1">
    <location>
        <begin position="90"/>
        <end position="108"/>
    </location>
</feature>
<proteinExistence type="predicted"/>
<name>A0A2U9T7I0_9GAMM</name>
<keyword evidence="1" id="KW-0812">Transmembrane</keyword>
<gene>
    <name evidence="2" type="ORF">C9I47_1823</name>
</gene>
<dbReference type="KEGG" id="lmb:C9I47_1823"/>
<accession>A0A2U9T7I0</accession>
<keyword evidence="3" id="KW-1185">Reference proteome</keyword>
<dbReference type="EMBL" id="CP029843">
    <property type="protein sequence ID" value="AWV07512.1"/>
    <property type="molecule type" value="Genomic_DNA"/>
</dbReference>
<organism evidence="2 3">
    <name type="scientific">Marilutibacter maris</name>
    <dbReference type="NCBI Taxonomy" id="1605891"/>
    <lineage>
        <taxon>Bacteria</taxon>
        <taxon>Pseudomonadati</taxon>
        <taxon>Pseudomonadota</taxon>
        <taxon>Gammaproteobacteria</taxon>
        <taxon>Lysobacterales</taxon>
        <taxon>Lysobacteraceae</taxon>
        <taxon>Marilutibacter</taxon>
    </lineage>
</organism>
<evidence type="ECO:0000313" key="3">
    <source>
        <dbReference type="Proteomes" id="UP000249447"/>
    </source>
</evidence>
<feature type="transmembrane region" description="Helical" evidence="1">
    <location>
        <begin position="63"/>
        <end position="84"/>
    </location>
</feature>
<dbReference type="Proteomes" id="UP000249447">
    <property type="component" value="Chromosome"/>
</dbReference>